<name>A0A0E9TFT9_ANGAN</name>
<proteinExistence type="predicted"/>
<sequence>MFFTSPLPLWRTTAKNVIIFQITFIYYSGTYLNSSTPSPTFCCQT</sequence>
<dbReference type="EMBL" id="GBXM01056979">
    <property type="protein sequence ID" value="JAH51598.1"/>
    <property type="molecule type" value="Transcribed_RNA"/>
</dbReference>
<evidence type="ECO:0000313" key="1">
    <source>
        <dbReference type="EMBL" id="JAH51598.1"/>
    </source>
</evidence>
<protein>
    <submittedName>
        <fullName evidence="1">Uncharacterized protein</fullName>
    </submittedName>
</protein>
<organism evidence="1">
    <name type="scientific">Anguilla anguilla</name>
    <name type="common">European freshwater eel</name>
    <name type="synonym">Muraena anguilla</name>
    <dbReference type="NCBI Taxonomy" id="7936"/>
    <lineage>
        <taxon>Eukaryota</taxon>
        <taxon>Metazoa</taxon>
        <taxon>Chordata</taxon>
        <taxon>Craniata</taxon>
        <taxon>Vertebrata</taxon>
        <taxon>Euteleostomi</taxon>
        <taxon>Actinopterygii</taxon>
        <taxon>Neopterygii</taxon>
        <taxon>Teleostei</taxon>
        <taxon>Anguilliformes</taxon>
        <taxon>Anguillidae</taxon>
        <taxon>Anguilla</taxon>
    </lineage>
</organism>
<reference evidence="1" key="2">
    <citation type="journal article" date="2015" name="Fish Shellfish Immunol.">
        <title>Early steps in the European eel (Anguilla anguilla)-Vibrio vulnificus interaction in the gills: Role of the RtxA13 toxin.</title>
        <authorList>
            <person name="Callol A."/>
            <person name="Pajuelo D."/>
            <person name="Ebbesson L."/>
            <person name="Teles M."/>
            <person name="MacKenzie S."/>
            <person name="Amaro C."/>
        </authorList>
    </citation>
    <scope>NUCLEOTIDE SEQUENCE</scope>
</reference>
<reference evidence="1" key="1">
    <citation type="submission" date="2014-11" db="EMBL/GenBank/DDBJ databases">
        <authorList>
            <person name="Amaro Gonzalez C."/>
        </authorList>
    </citation>
    <scope>NUCLEOTIDE SEQUENCE</scope>
</reference>
<accession>A0A0E9TFT9</accession>
<dbReference type="AlphaFoldDB" id="A0A0E9TFT9"/>